<reference evidence="2" key="1">
    <citation type="journal article" date="2017" name="Genome Biol.">
        <title>Comparative genomics reveals high biological diversity and specific adaptations in the industrially and medically important fungal genus Aspergillus.</title>
        <authorList>
            <person name="de Vries R.P."/>
            <person name="Riley R."/>
            <person name="Wiebenga A."/>
            <person name="Aguilar-Osorio G."/>
            <person name="Amillis S."/>
            <person name="Uchima C.A."/>
            <person name="Anderluh G."/>
            <person name="Asadollahi M."/>
            <person name="Askin M."/>
            <person name="Barry K."/>
            <person name="Battaglia E."/>
            <person name="Bayram O."/>
            <person name="Benocci T."/>
            <person name="Braus-Stromeyer S.A."/>
            <person name="Caldana C."/>
            <person name="Canovas D."/>
            <person name="Cerqueira G.C."/>
            <person name="Chen F."/>
            <person name="Chen W."/>
            <person name="Choi C."/>
            <person name="Clum A."/>
            <person name="Dos Santos R.A."/>
            <person name="Damasio A.R."/>
            <person name="Diallinas G."/>
            <person name="Emri T."/>
            <person name="Fekete E."/>
            <person name="Flipphi M."/>
            <person name="Freyberg S."/>
            <person name="Gallo A."/>
            <person name="Gournas C."/>
            <person name="Habgood R."/>
            <person name="Hainaut M."/>
            <person name="Harispe M.L."/>
            <person name="Henrissat B."/>
            <person name="Hilden K.S."/>
            <person name="Hope R."/>
            <person name="Hossain A."/>
            <person name="Karabika E."/>
            <person name="Karaffa L."/>
            <person name="Karanyi Z."/>
            <person name="Krasevec N."/>
            <person name="Kuo A."/>
            <person name="Kusch H."/>
            <person name="LaButti K."/>
            <person name="Lagendijk E.L."/>
            <person name="Lapidus A."/>
            <person name="Levasseur A."/>
            <person name="Lindquist E."/>
            <person name="Lipzen A."/>
            <person name="Logrieco A.F."/>
            <person name="MacCabe A."/>
            <person name="Maekelae M.R."/>
            <person name="Malavazi I."/>
            <person name="Melin P."/>
            <person name="Meyer V."/>
            <person name="Mielnichuk N."/>
            <person name="Miskei M."/>
            <person name="Molnar A.P."/>
            <person name="Mule G."/>
            <person name="Ngan C.Y."/>
            <person name="Orejas M."/>
            <person name="Orosz E."/>
            <person name="Ouedraogo J.P."/>
            <person name="Overkamp K.M."/>
            <person name="Park H.-S."/>
            <person name="Perrone G."/>
            <person name="Piumi F."/>
            <person name="Punt P.J."/>
            <person name="Ram A.F."/>
            <person name="Ramon A."/>
            <person name="Rauscher S."/>
            <person name="Record E."/>
            <person name="Riano-Pachon D.M."/>
            <person name="Robert V."/>
            <person name="Roehrig J."/>
            <person name="Ruller R."/>
            <person name="Salamov A."/>
            <person name="Salih N.S."/>
            <person name="Samson R.A."/>
            <person name="Sandor E."/>
            <person name="Sanguinetti M."/>
            <person name="Schuetze T."/>
            <person name="Sepcic K."/>
            <person name="Shelest E."/>
            <person name="Sherlock G."/>
            <person name="Sophianopoulou V."/>
            <person name="Squina F.M."/>
            <person name="Sun H."/>
            <person name="Susca A."/>
            <person name="Todd R.B."/>
            <person name="Tsang A."/>
            <person name="Unkles S.E."/>
            <person name="van de Wiele N."/>
            <person name="van Rossen-Uffink D."/>
            <person name="Oliveira J.V."/>
            <person name="Vesth T.C."/>
            <person name="Visser J."/>
            <person name="Yu J.-H."/>
            <person name="Zhou M."/>
            <person name="Andersen M.R."/>
            <person name="Archer D.B."/>
            <person name="Baker S.E."/>
            <person name="Benoit I."/>
            <person name="Brakhage A.A."/>
            <person name="Braus G.H."/>
            <person name="Fischer R."/>
            <person name="Frisvad J.C."/>
            <person name="Goldman G.H."/>
            <person name="Houbraken J."/>
            <person name="Oakley B."/>
            <person name="Pocsi I."/>
            <person name="Scazzocchio C."/>
            <person name="Seiboth B."/>
            <person name="vanKuyk P.A."/>
            <person name="Wortman J."/>
            <person name="Dyer P.S."/>
            <person name="Grigoriev I.V."/>
        </authorList>
    </citation>
    <scope>NUCLEOTIDE SEQUENCE [LARGE SCALE GENOMIC DNA]</scope>
    <source>
        <strain evidence="2">CBS 593.65</strain>
    </source>
</reference>
<dbReference type="Gene3D" id="3.30.420.40">
    <property type="match status" value="1"/>
</dbReference>
<dbReference type="Proteomes" id="UP000184356">
    <property type="component" value="Unassembled WGS sequence"/>
</dbReference>
<evidence type="ECO:0000313" key="2">
    <source>
        <dbReference type="Proteomes" id="UP000184356"/>
    </source>
</evidence>
<protein>
    <recommendedName>
        <fullName evidence="3">Actin-like ATPase domain-containing protein</fullName>
    </recommendedName>
</protein>
<dbReference type="InterPro" id="IPR043129">
    <property type="entry name" value="ATPase_NBD"/>
</dbReference>
<evidence type="ECO:0008006" key="3">
    <source>
        <dbReference type="Google" id="ProtNLM"/>
    </source>
</evidence>
<sequence>MQGPSIVVGIDYGTTYSGIAYCVGGSVEDIQVLSKWPGGGNRTSLKVPSDISYEGGRLSKWGYQVRQFTEAYRGIKLLLDVSQRVKYTPSTESKALLKENGIPVRHAVRDYLKQLIEYTKQVLQRQIAIDAAQMNLQFVLTVPAVWSEKAKQMTLEAAVAAGADFKIISLVSEPEAAALYTPRAIQPNTLATNDVFIVCDAGGGTVDLISYQIKSLEPLCLAEVTKGTGDILGSVVLDCRFDALLRKRMGEKAYEALSRKSKETTMTFWQERVKPNFMGDYDEDFGEVEHFIPVAGAADDPGVPIEDGFFVLSNDDIKGIFEPVTNDIEMLIDEQMFAVEEKGFSAETIILVGGFGASEYLFNRLNQSNTGVPILQPPNGYEASNLNDRNPLTQECSGAVHRGLEGNKVESRIARRHYGTQVTVRHDPAIHSENDPCKYRDPLEEIYKVDERMKWFVRKSSVLSENKPIRLEFSRNVKVKHPEHLIFRSSLLFCNEDDAPEVFNTRVMHLCQLKADLCQIPVKLFELKKNSQGVEYWKIPFIITMTSTSASLIFELEFNGVSYRSARSKY</sequence>
<dbReference type="STRING" id="1036612.A0A1L9T6D5"/>
<dbReference type="VEuPathDB" id="FungiDB:ASPSYDRAFT_1160155"/>
<accession>A0A1L9T6D5</accession>
<name>A0A1L9T6D5_9EURO</name>
<dbReference type="PANTHER" id="PTHR14187:SF82">
    <property type="entry name" value="FAMILY CHAPERONE, PUTATIVE (AFU_ORTHOLOGUE AFUA_7G08575)-RELATED"/>
    <property type="match status" value="1"/>
</dbReference>
<dbReference type="SUPFAM" id="SSF53067">
    <property type="entry name" value="Actin-like ATPase domain"/>
    <property type="match status" value="2"/>
</dbReference>
<dbReference type="AlphaFoldDB" id="A0A1L9T6D5"/>
<organism evidence="1 2">
    <name type="scientific">Aspergillus sydowii CBS 593.65</name>
    <dbReference type="NCBI Taxonomy" id="1036612"/>
    <lineage>
        <taxon>Eukaryota</taxon>
        <taxon>Fungi</taxon>
        <taxon>Dikarya</taxon>
        <taxon>Ascomycota</taxon>
        <taxon>Pezizomycotina</taxon>
        <taxon>Eurotiomycetes</taxon>
        <taxon>Eurotiomycetidae</taxon>
        <taxon>Eurotiales</taxon>
        <taxon>Aspergillaceae</taxon>
        <taxon>Aspergillus</taxon>
        <taxon>Aspergillus subgen. Nidulantes</taxon>
    </lineage>
</organism>
<gene>
    <name evidence="1" type="ORF">ASPSYDRAFT_1160155</name>
</gene>
<dbReference type="GeneID" id="63756147"/>
<proteinExistence type="predicted"/>
<keyword evidence="2" id="KW-1185">Reference proteome</keyword>
<evidence type="ECO:0000313" key="1">
    <source>
        <dbReference type="EMBL" id="OJJ54986.1"/>
    </source>
</evidence>
<dbReference type="PANTHER" id="PTHR14187">
    <property type="entry name" value="ALPHA KINASE/ELONGATION FACTOR 2 KINASE"/>
    <property type="match status" value="1"/>
</dbReference>
<dbReference type="OrthoDB" id="2963168at2759"/>
<dbReference type="EMBL" id="KV878593">
    <property type="protein sequence ID" value="OJJ54986.1"/>
    <property type="molecule type" value="Genomic_DNA"/>
</dbReference>
<dbReference type="CDD" id="cd10170">
    <property type="entry name" value="ASKHA_NBD_HSP70"/>
    <property type="match status" value="1"/>
</dbReference>
<dbReference type="RefSeq" id="XP_040698792.1">
    <property type="nucleotide sequence ID" value="XM_040840074.1"/>
</dbReference>